<dbReference type="SUPFAM" id="SSF52283">
    <property type="entry name" value="Formate/glycerate dehydrogenase catalytic domain-like"/>
    <property type="match status" value="1"/>
</dbReference>
<dbReference type="GO" id="GO:0016616">
    <property type="term" value="F:oxidoreductase activity, acting on the CH-OH group of donors, NAD or NADP as acceptor"/>
    <property type="evidence" value="ECO:0007669"/>
    <property type="project" value="InterPro"/>
</dbReference>
<gene>
    <name evidence="5" type="ORF">S01H1_23434</name>
</gene>
<dbReference type="PANTHER" id="PTHR42789:SF1">
    <property type="entry name" value="D-ISOMER SPECIFIC 2-HYDROXYACID DEHYDROGENASE FAMILY PROTEIN (AFU_ORTHOLOGUE AFUA_6G10090)"/>
    <property type="match status" value="1"/>
</dbReference>
<organism evidence="5">
    <name type="scientific">marine sediment metagenome</name>
    <dbReference type="NCBI Taxonomy" id="412755"/>
    <lineage>
        <taxon>unclassified sequences</taxon>
        <taxon>metagenomes</taxon>
        <taxon>ecological metagenomes</taxon>
    </lineage>
</organism>
<evidence type="ECO:0000256" key="1">
    <source>
        <dbReference type="ARBA" id="ARBA00005854"/>
    </source>
</evidence>
<dbReference type="GO" id="GO:0051287">
    <property type="term" value="F:NAD binding"/>
    <property type="evidence" value="ECO:0007669"/>
    <property type="project" value="InterPro"/>
</dbReference>
<proteinExistence type="inferred from homology"/>
<evidence type="ECO:0000313" key="5">
    <source>
        <dbReference type="EMBL" id="GAF97643.1"/>
    </source>
</evidence>
<feature type="domain" description="D-isomer specific 2-hydroxyacid dehydrogenase catalytic" evidence="4">
    <location>
        <begin position="5"/>
        <end position="89"/>
    </location>
</feature>
<comment type="caution">
    <text evidence="5">The sequence shown here is derived from an EMBL/GenBank/DDBJ whole genome shotgun (WGS) entry which is preliminary data.</text>
</comment>
<name>X0TVN5_9ZZZZ</name>
<dbReference type="Pfam" id="PF00389">
    <property type="entry name" value="2-Hacid_dh"/>
    <property type="match status" value="1"/>
</dbReference>
<evidence type="ECO:0000256" key="3">
    <source>
        <dbReference type="ARBA" id="ARBA00023027"/>
    </source>
</evidence>
<dbReference type="Gene3D" id="3.40.50.720">
    <property type="entry name" value="NAD(P)-binding Rossmann-like Domain"/>
    <property type="match status" value="1"/>
</dbReference>
<comment type="similarity">
    <text evidence="1">Belongs to the D-isomer specific 2-hydroxyacid dehydrogenase family.</text>
</comment>
<accession>X0TVN5</accession>
<evidence type="ECO:0000259" key="4">
    <source>
        <dbReference type="Pfam" id="PF00389"/>
    </source>
</evidence>
<dbReference type="EMBL" id="BARS01013530">
    <property type="protein sequence ID" value="GAF97643.1"/>
    <property type="molecule type" value="Genomic_DNA"/>
</dbReference>
<dbReference type="InterPro" id="IPR006139">
    <property type="entry name" value="D-isomer_2_OHA_DH_cat_dom"/>
</dbReference>
<evidence type="ECO:0000256" key="2">
    <source>
        <dbReference type="ARBA" id="ARBA00023002"/>
    </source>
</evidence>
<keyword evidence="2" id="KW-0560">Oxidoreductase</keyword>
<keyword evidence="3" id="KW-0520">NAD</keyword>
<sequence>MLMEAGFDVDLKTSITGPELVERVKDFDAIVVRSRTKVTREVIEASGRLRAVARAGVGMDNVDLEAAKEREVEVLNSPEAPSNAVAELVLGLMLSLARRIP</sequence>
<dbReference type="PANTHER" id="PTHR42789">
    <property type="entry name" value="D-ISOMER SPECIFIC 2-HYDROXYACID DEHYDROGENASE FAMILY PROTEIN (AFU_ORTHOLOGUE AFUA_6G10090)"/>
    <property type="match status" value="1"/>
</dbReference>
<reference evidence="5" key="1">
    <citation type="journal article" date="2014" name="Front. Microbiol.">
        <title>High frequency of phylogenetically diverse reductive dehalogenase-homologous genes in deep subseafloor sedimentary metagenomes.</title>
        <authorList>
            <person name="Kawai M."/>
            <person name="Futagami T."/>
            <person name="Toyoda A."/>
            <person name="Takaki Y."/>
            <person name="Nishi S."/>
            <person name="Hori S."/>
            <person name="Arai W."/>
            <person name="Tsubouchi T."/>
            <person name="Morono Y."/>
            <person name="Uchiyama I."/>
            <person name="Ito T."/>
            <person name="Fujiyama A."/>
            <person name="Inagaki F."/>
            <person name="Takami H."/>
        </authorList>
    </citation>
    <scope>NUCLEOTIDE SEQUENCE</scope>
    <source>
        <strain evidence="5">Expedition CK06-06</strain>
    </source>
</reference>
<feature type="non-terminal residue" evidence="5">
    <location>
        <position position="101"/>
    </location>
</feature>
<dbReference type="InterPro" id="IPR050857">
    <property type="entry name" value="D-2-hydroxyacid_DH"/>
</dbReference>
<protein>
    <recommendedName>
        <fullName evidence="4">D-isomer specific 2-hydroxyacid dehydrogenase catalytic domain-containing protein</fullName>
    </recommendedName>
</protein>
<dbReference type="AlphaFoldDB" id="X0TVN5"/>